<evidence type="ECO:0000256" key="11">
    <source>
        <dbReference type="ARBA" id="ARBA00023180"/>
    </source>
</evidence>
<dbReference type="Gene3D" id="3.80.10.10">
    <property type="entry name" value="Ribonuclease Inhibitor"/>
    <property type="match status" value="2"/>
</dbReference>
<dbReference type="InterPro" id="IPR003591">
    <property type="entry name" value="Leu-rich_rpt_typical-subtyp"/>
</dbReference>
<dbReference type="InterPro" id="IPR032675">
    <property type="entry name" value="LRR_dom_sf"/>
</dbReference>
<keyword evidence="5 12" id="KW-0812">Transmembrane</keyword>
<dbReference type="GO" id="GO:0005886">
    <property type="term" value="C:plasma membrane"/>
    <property type="evidence" value="ECO:0007669"/>
    <property type="project" value="UniProtKB-SubCell"/>
</dbReference>
<name>A0A5D2M3Y8_GOSTO</name>
<comment type="subcellular location">
    <subcellularLocation>
        <location evidence="1">Cell membrane</location>
        <topology evidence="1">Single-pass type I membrane protein</topology>
    </subcellularLocation>
</comment>
<dbReference type="SMART" id="SM00369">
    <property type="entry name" value="LRR_TYP"/>
    <property type="match status" value="6"/>
</dbReference>
<dbReference type="EMBL" id="CM017623">
    <property type="protein sequence ID" value="TYH86024.1"/>
    <property type="molecule type" value="Genomic_DNA"/>
</dbReference>
<evidence type="ECO:0000256" key="7">
    <source>
        <dbReference type="ARBA" id="ARBA00022737"/>
    </source>
</evidence>
<evidence type="ECO:0000256" key="4">
    <source>
        <dbReference type="ARBA" id="ARBA00022614"/>
    </source>
</evidence>
<accession>A0A5D2M3Y8</accession>
<evidence type="ECO:0000256" key="10">
    <source>
        <dbReference type="ARBA" id="ARBA00023170"/>
    </source>
</evidence>
<keyword evidence="9 12" id="KW-0472">Membrane</keyword>
<evidence type="ECO:0000313" key="14">
    <source>
        <dbReference type="Proteomes" id="UP000322667"/>
    </source>
</evidence>
<evidence type="ECO:0000256" key="1">
    <source>
        <dbReference type="ARBA" id="ARBA00004251"/>
    </source>
</evidence>
<evidence type="ECO:0000256" key="8">
    <source>
        <dbReference type="ARBA" id="ARBA00022989"/>
    </source>
</evidence>
<reference evidence="13 14" key="1">
    <citation type="submission" date="2019-07" db="EMBL/GenBank/DDBJ databases">
        <title>WGS assembly of Gossypium tomentosum.</title>
        <authorList>
            <person name="Chen Z.J."/>
            <person name="Sreedasyam A."/>
            <person name="Ando A."/>
            <person name="Song Q."/>
            <person name="De L."/>
            <person name="Hulse-Kemp A."/>
            <person name="Ding M."/>
            <person name="Ye W."/>
            <person name="Kirkbride R."/>
            <person name="Jenkins J."/>
            <person name="Plott C."/>
            <person name="Lovell J."/>
            <person name="Lin Y.-M."/>
            <person name="Vaughn R."/>
            <person name="Liu B."/>
            <person name="Li W."/>
            <person name="Simpson S."/>
            <person name="Scheffler B."/>
            <person name="Saski C."/>
            <person name="Grover C."/>
            <person name="Hu G."/>
            <person name="Conover J."/>
            <person name="Carlson J."/>
            <person name="Shu S."/>
            <person name="Boston L."/>
            <person name="Williams M."/>
            <person name="Peterson D."/>
            <person name="Mcgee K."/>
            <person name="Jones D."/>
            <person name="Wendel J."/>
            <person name="Stelly D."/>
            <person name="Grimwood J."/>
            <person name="Schmutz J."/>
        </authorList>
    </citation>
    <scope>NUCLEOTIDE SEQUENCE [LARGE SCALE GENOMIC DNA]</scope>
    <source>
        <strain evidence="13">7179.01</strain>
    </source>
</reference>
<dbReference type="PANTHER" id="PTHR48065:SF69">
    <property type="entry name" value="OS07G0466500 PROTEIN"/>
    <property type="match status" value="1"/>
</dbReference>
<dbReference type="Proteomes" id="UP000322667">
    <property type="component" value="Chromosome D01"/>
</dbReference>
<dbReference type="FunFam" id="3.80.10.10:FF:000041">
    <property type="entry name" value="LRR receptor-like serine/threonine-protein kinase ERECTA"/>
    <property type="match status" value="1"/>
</dbReference>
<protein>
    <recommendedName>
        <fullName evidence="15">Leucine-rich repeat-containing N-terminal plant-type domain-containing protein</fullName>
    </recommendedName>
</protein>
<evidence type="ECO:0000256" key="6">
    <source>
        <dbReference type="ARBA" id="ARBA00022729"/>
    </source>
</evidence>
<dbReference type="PRINTS" id="PR00019">
    <property type="entry name" value="LEURICHRPT"/>
</dbReference>
<sequence length="589" mass="65305">MVSNLMFMDGVEYEFIFRITDRNGRDCSRLIKAHQKLGTCAAWTSYYHGINDQVSGFHQDSQTGRKLFCIEKLEILDVSDNSSMGENLCKNSSSSNIEVLDMSMNFFGEVQQGLSNCTSLQYLMINGNNFRSLPRGIFQMMQNLRVLHLQNNSFSGTLDHGIGHLSNLVELDISSNSFTGVFLDVFGSLGKLEKFSASSNNFNGALPTSLPNSPSITTLDLHNNSLNDPINLNCTAMTKLRSLHLGSNKLYGSILHSLSPCKSLNIPNLGHNNLDGQIPESFKNLNALTVLSLSRTNLVNLSSTLKILQHFKDLTVLMLPENFQGEQIPGDAYFQFRSLKRVTILGLVDEPSDRNHYLDLSNNSFTGEIPKGLTQLQALIDIDISLLGTSLGFPLFSTGIDGATFLYNNIISFLPTLDLSYNMSGTIWPSFGNLRRLHVLNLNKNRLRGSIPESLSGMKNLETLDLSRNKLSGKYQNHLCSSVFCPSSVWHNELYGEIPMGGQFMTFPSSSFQRNNGLCGGPYIPCSLQQAPVDESPSEAMTVFGPQFGFGVATGFVLTIIVCFMSGWILPRKTTFKYRCFTSKSSHHD</sequence>
<keyword evidence="14" id="KW-1185">Reference proteome</keyword>
<keyword evidence="3" id="KW-1003">Cell membrane</keyword>
<comment type="similarity">
    <text evidence="2">Belongs to the RLP family.</text>
</comment>
<evidence type="ECO:0000256" key="9">
    <source>
        <dbReference type="ARBA" id="ARBA00023136"/>
    </source>
</evidence>
<evidence type="ECO:0000256" key="3">
    <source>
        <dbReference type="ARBA" id="ARBA00022475"/>
    </source>
</evidence>
<gene>
    <name evidence="13" type="ORF">ES332_D01G012800v1</name>
</gene>
<keyword evidence="4" id="KW-0433">Leucine-rich repeat</keyword>
<organism evidence="13 14">
    <name type="scientific">Gossypium tomentosum</name>
    <name type="common">Hawaiian cotton</name>
    <name type="synonym">Gossypium sandvicense</name>
    <dbReference type="NCBI Taxonomy" id="34277"/>
    <lineage>
        <taxon>Eukaryota</taxon>
        <taxon>Viridiplantae</taxon>
        <taxon>Streptophyta</taxon>
        <taxon>Embryophyta</taxon>
        <taxon>Tracheophyta</taxon>
        <taxon>Spermatophyta</taxon>
        <taxon>Magnoliopsida</taxon>
        <taxon>eudicotyledons</taxon>
        <taxon>Gunneridae</taxon>
        <taxon>Pentapetalae</taxon>
        <taxon>rosids</taxon>
        <taxon>malvids</taxon>
        <taxon>Malvales</taxon>
        <taxon>Malvaceae</taxon>
        <taxon>Malvoideae</taxon>
        <taxon>Gossypium</taxon>
    </lineage>
</organism>
<keyword evidence="8 12" id="KW-1133">Transmembrane helix</keyword>
<dbReference type="PANTHER" id="PTHR48065">
    <property type="entry name" value="OS10G0469600 PROTEIN"/>
    <property type="match status" value="1"/>
</dbReference>
<dbReference type="InterPro" id="IPR001611">
    <property type="entry name" value="Leu-rich_rpt"/>
</dbReference>
<keyword evidence="6" id="KW-0732">Signal</keyword>
<dbReference type="SUPFAM" id="SSF52058">
    <property type="entry name" value="L domain-like"/>
    <property type="match status" value="2"/>
</dbReference>
<evidence type="ECO:0000313" key="13">
    <source>
        <dbReference type="EMBL" id="TYH86024.1"/>
    </source>
</evidence>
<evidence type="ECO:0000256" key="5">
    <source>
        <dbReference type="ARBA" id="ARBA00022692"/>
    </source>
</evidence>
<feature type="transmembrane region" description="Helical" evidence="12">
    <location>
        <begin position="548"/>
        <end position="570"/>
    </location>
</feature>
<evidence type="ECO:0000256" key="2">
    <source>
        <dbReference type="ARBA" id="ARBA00009592"/>
    </source>
</evidence>
<dbReference type="AlphaFoldDB" id="A0A5D2M3Y8"/>
<keyword evidence="11" id="KW-0325">Glycoprotein</keyword>
<evidence type="ECO:0000256" key="12">
    <source>
        <dbReference type="SAM" id="Phobius"/>
    </source>
</evidence>
<dbReference type="Pfam" id="PF13855">
    <property type="entry name" value="LRR_8"/>
    <property type="match status" value="2"/>
</dbReference>
<dbReference type="Pfam" id="PF00560">
    <property type="entry name" value="LRR_1"/>
    <property type="match status" value="2"/>
</dbReference>
<keyword evidence="10" id="KW-0675">Receptor</keyword>
<keyword evidence="7" id="KW-0677">Repeat</keyword>
<proteinExistence type="inferred from homology"/>
<evidence type="ECO:0008006" key="15">
    <source>
        <dbReference type="Google" id="ProtNLM"/>
    </source>
</evidence>
<dbReference type="FunFam" id="3.80.10.10:FF:000213">
    <property type="entry name" value="Tyrosine-sulfated glycopeptide receptor 1"/>
    <property type="match status" value="1"/>
</dbReference>